<dbReference type="EMBL" id="HG806633">
    <property type="protein sequence ID" value="CDW59542.1"/>
    <property type="molecule type" value="Genomic_DNA"/>
</dbReference>
<sequence>MSDQAVEIDGIPRHVRDVRRRAPPPDRQNGTHSTEDEIEEPLLIRVPMRDSNVDAEPPKTARDRNVAAEHEKASATGGKKGQRKRVPSIDEDPSSLSVRECARVLRDELEKVKEENLEVQLTIDQIPKLKGLNDNGGGILAKLLDDPASLSITEELKEFIDIAENAEDNSRMENQKRRKRQRRLPDGPSTSKE</sequence>
<reference evidence="2" key="2">
    <citation type="submission" date="2014-03" db="EMBL/GenBank/DDBJ databases">
        <title>The whipworm genome and dual-species transcriptomics of an intimate host-pathogen interaction.</title>
        <authorList>
            <person name="Foth B.J."/>
            <person name="Tsai I.J."/>
            <person name="Reid A.J."/>
            <person name="Bancroft A.J."/>
            <person name="Nichol S."/>
            <person name="Tracey A."/>
            <person name="Holroyd N."/>
            <person name="Cotton J.A."/>
            <person name="Stanley E.J."/>
            <person name="Zarowiecki M."/>
            <person name="Liu J.Z."/>
            <person name="Huckvale T."/>
            <person name="Cooper P.J."/>
            <person name="Grencis R.K."/>
            <person name="Berriman M."/>
        </authorList>
    </citation>
    <scope>NUCLEOTIDE SEQUENCE [LARGE SCALE GENOMIC DNA]</scope>
</reference>
<evidence type="ECO:0000313" key="2">
    <source>
        <dbReference type="EMBL" id="CDW59542.1"/>
    </source>
</evidence>
<reference evidence="2" key="1">
    <citation type="submission" date="2014-01" db="EMBL/GenBank/DDBJ databases">
        <authorList>
            <person name="Aslett M."/>
        </authorList>
    </citation>
    <scope>NUCLEOTIDE SEQUENCE</scope>
</reference>
<feature type="compositionally biased region" description="Basic and acidic residues" evidence="1">
    <location>
        <begin position="47"/>
        <end position="73"/>
    </location>
</feature>
<gene>
    <name evidence="2" type="ORF">TTRE_0000787901</name>
</gene>
<keyword evidence="3" id="KW-1185">Reference proteome</keyword>
<protein>
    <submittedName>
        <fullName evidence="2">Uncharacterized protein</fullName>
    </submittedName>
</protein>
<evidence type="ECO:0000256" key="1">
    <source>
        <dbReference type="SAM" id="MobiDB-lite"/>
    </source>
</evidence>
<proteinExistence type="predicted"/>
<feature type="region of interest" description="Disordered" evidence="1">
    <location>
        <begin position="164"/>
        <end position="193"/>
    </location>
</feature>
<accession>A0A077ZGR4</accession>
<dbReference type="AlphaFoldDB" id="A0A077ZGR4"/>
<dbReference type="OrthoDB" id="6286094at2759"/>
<dbReference type="Proteomes" id="UP000030665">
    <property type="component" value="Unassembled WGS sequence"/>
</dbReference>
<evidence type="ECO:0000313" key="3">
    <source>
        <dbReference type="Proteomes" id="UP000030665"/>
    </source>
</evidence>
<name>A0A077ZGR4_TRITR</name>
<organism evidence="2 3">
    <name type="scientific">Trichuris trichiura</name>
    <name type="common">Whipworm</name>
    <name type="synonym">Trichocephalus trichiurus</name>
    <dbReference type="NCBI Taxonomy" id="36087"/>
    <lineage>
        <taxon>Eukaryota</taxon>
        <taxon>Metazoa</taxon>
        <taxon>Ecdysozoa</taxon>
        <taxon>Nematoda</taxon>
        <taxon>Enoplea</taxon>
        <taxon>Dorylaimia</taxon>
        <taxon>Trichinellida</taxon>
        <taxon>Trichuridae</taxon>
        <taxon>Trichuris</taxon>
    </lineage>
</organism>
<feature type="region of interest" description="Disordered" evidence="1">
    <location>
        <begin position="1"/>
        <end position="96"/>
    </location>
</feature>